<keyword evidence="9" id="KW-0802">TPR repeat</keyword>
<evidence type="ECO:0000256" key="5">
    <source>
        <dbReference type="ARBA" id="ARBA00022741"/>
    </source>
</evidence>
<dbReference type="KEGG" id="lvn:BWR22_10665"/>
<feature type="transmembrane region" description="Helical" evidence="10">
    <location>
        <begin position="402"/>
        <end position="423"/>
    </location>
</feature>
<dbReference type="InterPro" id="IPR005467">
    <property type="entry name" value="His_kinase_dom"/>
</dbReference>
<evidence type="ECO:0000313" key="13">
    <source>
        <dbReference type="Proteomes" id="UP000187506"/>
    </source>
</evidence>
<name>A0AAC9LMM0_9FLAO</name>
<gene>
    <name evidence="12" type="ORF">BWR22_10665</name>
</gene>
<keyword evidence="8" id="KW-0902">Two-component regulatory system</keyword>
<dbReference type="PANTHER" id="PTHR42878">
    <property type="entry name" value="TWO-COMPONENT HISTIDINE KINASE"/>
    <property type="match status" value="1"/>
</dbReference>
<dbReference type="InterPro" id="IPR019734">
    <property type="entry name" value="TPR_rpt"/>
</dbReference>
<evidence type="ECO:0000256" key="3">
    <source>
        <dbReference type="ARBA" id="ARBA00022553"/>
    </source>
</evidence>
<keyword evidence="10" id="KW-0812">Transmembrane</keyword>
<reference evidence="12 13" key="1">
    <citation type="submission" date="2017-01" db="EMBL/GenBank/DDBJ databases">
        <title>Complete genome of Lacinutrix venerupis DOK2-8 isolated from seawater in Dokdo.</title>
        <authorList>
            <person name="Chi W.-J."/>
            <person name="Kim J.H."/>
        </authorList>
    </citation>
    <scope>NUCLEOTIDE SEQUENCE [LARGE SCALE GENOMIC DNA]</scope>
    <source>
        <strain evidence="12 13">DOK2-8</strain>
    </source>
</reference>
<dbReference type="EMBL" id="CP019352">
    <property type="protein sequence ID" value="APY01516.1"/>
    <property type="molecule type" value="Genomic_DNA"/>
</dbReference>
<dbReference type="AlphaFoldDB" id="A0AAC9LMM0"/>
<dbReference type="InterPro" id="IPR036097">
    <property type="entry name" value="HisK_dim/P_sf"/>
</dbReference>
<dbReference type="SUPFAM" id="SSF47384">
    <property type="entry name" value="Homodimeric domain of signal transducing histidine kinase"/>
    <property type="match status" value="1"/>
</dbReference>
<keyword evidence="13" id="KW-1185">Reference proteome</keyword>
<evidence type="ECO:0000256" key="6">
    <source>
        <dbReference type="ARBA" id="ARBA00022777"/>
    </source>
</evidence>
<dbReference type="RefSeq" id="WP_076734417.1">
    <property type="nucleotide sequence ID" value="NZ_CP019352.1"/>
</dbReference>
<dbReference type="InterPro" id="IPR003594">
    <property type="entry name" value="HATPase_dom"/>
</dbReference>
<dbReference type="InterPro" id="IPR036890">
    <property type="entry name" value="HATPase_C_sf"/>
</dbReference>
<sequence>MSRLIVLFFVLFSLSGFSQEEELESLRIELTFQNPDTTKVKTSLKIINLLYKSKDYDSALKYIKGAQMLSENLNYQKGLADITYYKALIYNSKDDYINASSEFHKAKQIFETLQDTLALAKVKNQLGVLEIERGNYKKGLKYAHDGINELEKRALFEDLAIAYKSIAKAYNKTHVTEKAIDYYLQSLEIQERINNVDGIIENNVDLAKLYLEKNDYKRTIRYYENALNYIESNDNELKANILADLGGAYLKSEDLKTAGDYLVESIKLNRKLKNESGILKTLNNLGELNLIKKNYKIAEQQFLEAGNLGRQQNNKLELLKNYKLMKTLDSTKGRFESAFGWQREYFKIKSSLDAEKTNFEEIVLDEATNNEAENDTILQAQTIAPIETQDVDSKQKLDRLKLIFYAVLAAFAVVLVFFILFFLKRNNRAKYTRELEVKNQKIELQNEAILEQSKHLESINNVKDKLFSIVSHDLKDSLTSTKGFIDLLKDGQLSQDEFHSLLPELSENANNASLLLFNLLNWSKSQMQSLKPKPSLFDIQQVFHEKIKLIEQKTQKKSIILIDNTMRDFVYADRSMVEIIIQNLLANAVKFCVKNDTITISNKIENGNAIISVADSGIGISVENQHKLFGNNTFTTIGTENEKGTGLGLTICRELVELNQGRIWVDSEVNIGSTFFIELPKTRIENPINT</sequence>
<keyword evidence="7 12" id="KW-0067">ATP-binding</keyword>
<proteinExistence type="predicted"/>
<keyword evidence="6" id="KW-0418">Kinase</keyword>
<evidence type="ECO:0000256" key="8">
    <source>
        <dbReference type="ARBA" id="ARBA00023012"/>
    </source>
</evidence>
<dbReference type="PROSITE" id="PS50005">
    <property type="entry name" value="TPR"/>
    <property type="match status" value="1"/>
</dbReference>
<evidence type="ECO:0000256" key="10">
    <source>
        <dbReference type="SAM" id="Phobius"/>
    </source>
</evidence>
<dbReference type="GO" id="GO:0005524">
    <property type="term" value="F:ATP binding"/>
    <property type="evidence" value="ECO:0007669"/>
    <property type="project" value="UniProtKB-KW"/>
</dbReference>
<evidence type="ECO:0000259" key="11">
    <source>
        <dbReference type="PROSITE" id="PS50109"/>
    </source>
</evidence>
<dbReference type="GO" id="GO:0000156">
    <property type="term" value="F:phosphorelay response regulator activity"/>
    <property type="evidence" value="ECO:0007669"/>
    <property type="project" value="TreeGrafter"/>
</dbReference>
<dbReference type="PRINTS" id="PR00344">
    <property type="entry name" value="BCTRLSENSOR"/>
</dbReference>
<dbReference type="PANTHER" id="PTHR42878:SF7">
    <property type="entry name" value="SENSOR HISTIDINE KINASE GLRK"/>
    <property type="match status" value="1"/>
</dbReference>
<dbReference type="SUPFAM" id="SSF48452">
    <property type="entry name" value="TPR-like"/>
    <property type="match status" value="2"/>
</dbReference>
<accession>A0AAC9LMM0</accession>
<keyword evidence="5" id="KW-0547">Nucleotide-binding</keyword>
<dbReference type="Pfam" id="PF02518">
    <property type="entry name" value="HATPase_c"/>
    <property type="match status" value="1"/>
</dbReference>
<dbReference type="CDD" id="cd00082">
    <property type="entry name" value="HisKA"/>
    <property type="match status" value="1"/>
</dbReference>
<dbReference type="PROSITE" id="PS50109">
    <property type="entry name" value="HIS_KIN"/>
    <property type="match status" value="1"/>
</dbReference>
<dbReference type="GO" id="GO:0030295">
    <property type="term" value="F:protein kinase activator activity"/>
    <property type="evidence" value="ECO:0007669"/>
    <property type="project" value="TreeGrafter"/>
</dbReference>
<evidence type="ECO:0000256" key="2">
    <source>
        <dbReference type="ARBA" id="ARBA00012438"/>
    </source>
</evidence>
<keyword evidence="4" id="KW-0808">Transferase</keyword>
<evidence type="ECO:0000256" key="4">
    <source>
        <dbReference type="ARBA" id="ARBA00022679"/>
    </source>
</evidence>
<evidence type="ECO:0000313" key="12">
    <source>
        <dbReference type="EMBL" id="APY01516.1"/>
    </source>
</evidence>
<evidence type="ECO:0000256" key="7">
    <source>
        <dbReference type="ARBA" id="ARBA00022840"/>
    </source>
</evidence>
<feature type="domain" description="Histidine kinase" evidence="11">
    <location>
        <begin position="469"/>
        <end position="683"/>
    </location>
</feature>
<organism evidence="12 13">
    <name type="scientific">Lacinutrix venerupis</name>
    <dbReference type="NCBI Taxonomy" id="1486034"/>
    <lineage>
        <taxon>Bacteria</taxon>
        <taxon>Pseudomonadati</taxon>
        <taxon>Bacteroidota</taxon>
        <taxon>Flavobacteriia</taxon>
        <taxon>Flavobacteriales</taxon>
        <taxon>Flavobacteriaceae</taxon>
        <taxon>Lacinutrix</taxon>
    </lineage>
</organism>
<dbReference type="SMART" id="SM00028">
    <property type="entry name" value="TPR"/>
    <property type="match status" value="7"/>
</dbReference>
<feature type="repeat" description="TPR" evidence="9">
    <location>
        <begin position="200"/>
        <end position="233"/>
    </location>
</feature>
<dbReference type="Gene3D" id="3.30.565.10">
    <property type="entry name" value="Histidine kinase-like ATPase, C-terminal domain"/>
    <property type="match status" value="1"/>
</dbReference>
<keyword evidence="10" id="KW-0472">Membrane</keyword>
<protein>
    <recommendedName>
        <fullName evidence="2">histidine kinase</fullName>
        <ecNumber evidence="2">2.7.13.3</ecNumber>
    </recommendedName>
</protein>
<dbReference type="Proteomes" id="UP000187506">
    <property type="component" value="Chromosome"/>
</dbReference>
<comment type="catalytic activity">
    <reaction evidence="1">
        <text>ATP + protein L-histidine = ADP + protein N-phospho-L-histidine.</text>
        <dbReference type="EC" id="2.7.13.3"/>
    </reaction>
</comment>
<dbReference type="InterPro" id="IPR011990">
    <property type="entry name" value="TPR-like_helical_dom_sf"/>
</dbReference>
<dbReference type="Gene3D" id="1.25.40.10">
    <property type="entry name" value="Tetratricopeptide repeat domain"/>
    <property type="match status" value="3"/>
</dbReference>
<dbReference type="GO" id="GO:0007234">
    <property type="term" value="P:osmosensory signaling via phosphorelay pathway"/>
    <property type="evidence" value="ECO:0007669"/>
    <property type="project" value="TreeGrafter"/>
</dbReference>
<dbReference type="SUPFAM" id="SSF55874">
    <property type="entry name" value="ATPase domain of HSP90 chaperone/DNA topoisomerase II/histidine kinase"/>
    <property type="match status" value="1"/>
</dbReference>
<dbReference type="InterPro" id="IPR004358">
    <property type="entry name" value="Sig_transdc_His_kin-like_C"/>
</dbReference>
<dbReference type="InterPro" id="IPR003661">
    <property type="entry name" value="HisK_dim/P_dom"/>
</dbReference>
<evidence type="ECO:0000256" key="9">
    <source>
        <dbReference type="PROSITE-ProRule" id="PRU00339"/>
    </source>
</evidence>
<dbReference type="Gene3D" id="1.10.287.130">
    <property type="match status" value="1"/>
</dbReference>
<evidence type="ECO:0000256" key="1">
    <source>
        <dbReference type="ARBA" id="ARBA00000085"/>
    </source>
</evidence>
<dbReference type="SMART" id="SM00387">
    <property type="entry name" value="HATPase_c"/>
    <property type="match status" value="1"/>
</dbReference>
<dbReference type="EC" id="2.7.13.3" evidence="2"/>
<keyword evidence="10" id="KW-1133">Transmembrane helix</keyword>
<dbReference type="SMART" id="SM00388">
    <property type="entry name" value="HisKA"/>
    <property type="match status" value="1"/>
</dbReference>
<keyword evidence="3" id="KW-0597">Phosphoprotein</keyword>
<dbReference type="GO" id="GO:0000155">
    <property type="term" value="F:phosphorelay sensor kinase activity"/>
    <property type="evidence" value="ECO:0007669"/>
    <property type="project" value="InterPro"/>
</dbReference>
<dbReference type="InterPro" id="IPR050351">
    <property type="entry name" value="BphY/WalK/GraS-like"/>
</dbReference>